<comment type="subcellular location">
    <subcellularLocation>
        <location evidence="1">Membrane</location>
        <topology evidence="1">Multi-pass membrane protein</topology>
    </subcellularLocation>
</comment>
<reference evidence="9 10" key="1">
    <citation type="journal article" date="2007" name="Nat. Biotechnol.">
        <title>Complete genome sequence of the fish pathogen Flavobacterium psychrophilum.</title>
        <authorList>
            <person name="Duchaud E."/>
            <person name="Boussaha M."/>
            <person name="Loux V."/>
            <person name="Bernardet J.F."/>
            <person name="Michel C."/>
            <person name="Kerouault B."/>
            <person name="Mondot S."/>
            <person name="Nicolas P."/>
            <person name="Bossy R."/>
            <person name="Caron C."/>
            <person name="Bessieres P."/>
            <person name="Gibrat J.F."/>
            <person name="Claverol S."/>
            <person name="Dumetz F."/>
            <person name="Le Henaff M."/>
            <person name="Benmansour A."/>
        </authorList>
    </citation>
    <scope>NUCLEOTIDE SEQUENCE [LARGE SCALE GENOMIC DNA]</scope>
    <source>
        <strain evidence="10">ATCC 49511 / DSM 21280 / CIP 103535 / JIP02/86</strain>
    </source>
</reference>
<evidence type="ECO:0000256" key="6">
    <source>
        <dbReference type="ARBA" id="ARBA00023136"/>
    </source>
</evidence>
<dbReference type="OrthoDB" id="9807778at2"/>
<dbReference type="HOGENOM" id="CLU_033536_0_1_10"/>
<keyword evidence="2 9" id="KW-0328">Glycosyltransferase</keyword>
<evidence type="ECO:0000256" key="5">
    <source>
        <dbReference type="ARBA" id="ARBA00022989"/>
    </source>
</evidence>
<evidence type="ECO:0000256" key="2">
    <source>
        <dbReference type="ARBA" id="ARBA00022676"/>
    </source>
</evidence>
<dbReference type="GO" id="GO:0016757">
    <property type="term" value="F:glycosyltransferase activity"/>
    <property type="evidence" value="ECO:0007669"/>
    <property type="project" value="UniProtKB-KW"/>
</dbReference>
<feature type="domain" description="Glycosyltransferase 2-like" evidence="8">
    <location>
        <begin position="8"/>
        <end position="171"/>
    </location>
</feature>
<name>A6H028_FLAPJ</name>
<evidence type="ECO:0000313" key="9">
    <source>
        <dbReference type="EMBL" id="CAL43701.1"/>
    </source>
</evidence>
<dbReference type="CDD" id="cd04187">
    <property type="entry name" value="DPM1_like_bac"/>
    <property type="match status" value="1"/>
</dbReference>
<dbReference type="AlphaFoldDB" id="A6H028"/>
<keyword evidence="4 7" id="KW-0812">Transmembrane</keyword>
<evidence type="ECO:0000256" key="7">
    <source>
        <dbReference type="SAM" id="Phobius"/>
    </source>
</evidence>
<dbReference type="InterPro" id="IPR050256">
    <property type="entry name" value="Glycosyltransferase_2"/>
</dbReference>
<dbReference type="EnsemblBacteria" id="CAL43701">
    <property type="protein sequence ID" value="CAL43701"/>
    <property type="gene ID" value="FP1634"/>
</dbReference>
<keyword evidence="10" id="KW-1185">Reference proteome</keyword>
<dbReference type="eggNOG" id="COG0463">
    <property type="taxonomic scope" value="Bacteria"/>
</dbReference>
<feature type="transmembrane region" description="Helical" evidence="7">
    <location>
        <begin position="231"/>
        <end position="254"/>
    </location>
</feature>
<protein>
    <submittedName>
        <fullName evidence="9">Glycosyl transferase, group 2 family protein</fullName>
        <ecNumber evidence="9">2.4.1.-</ecNumber>
    </submittedName>
</protein>
<sequence>MSLNNKISIVIPCFNESLNISKIINEIENVFAEITYDFELIFVDDGSIDDSVSILKTEAENKSFVKYIEFSRNFGKDQALKAGIDIAKGDALVTIDADLQHPPALIKEMIKKWENGYEVIYAFRKENNPDASFKNRIGSKVFYKLVNYLSDINLENGIADYRLMDKKVIKSLKNINEYELFLRGMVKWIGFKQIGIPYIPEQRFAGESTYSIKSLIKLALHGITSFSTKPLYLSIYLGFLLSGIGFLFYCTYVFYSLFYSLAISGWASVIFTIVFFGGLNLIVLGIVGIYVGKIFMQSKGRPNYLIKETNYK</sequence>
<accession>A6H028</accession>
<proteinExistence type="predicted"/>
<dbReference type="Gene3D" id="3.90.550.10">
    <property type="entry name" value="Spore Coat Polysaccharide Biosynthesis Protein SpsA, Chain A"/>
    <property type="match status" value="1"/>
</dbReference>
<dbReference type="PANTHER" id="PTHR48090:SF1">
    <property type="entry name" value="PROPHAGE BACTOPRENOL GLUCOSYL TRANSFERASE HOMOLOG"/>
    <property type="match status" value="1"/>
</dbReference>
<dbReference type="CAZy" id="GT2">
    <property type="family name" value="Glycosyltransferase Family 2"/>
</dbReference>
<organism evidence="9 10">
    <name type="scientific">Flavobacterium psychrophilum (strain ATCC 49511 / DSM 21280 / CIP 103535 / JIP02/86)</name>
    <dbReference type="NCBI Taxonomy" id="402612"/>
    <lineage>
        <taxon>Bacteria</taxon>
        <taxon>Pseudomonadati</taxon>
        <taxon>Bacteroidota</taxon>
        <taxon>Flavobacteriia</taxon>
        <taxon>Flavobacteriales</taxon>
        <taxon>Flavobacteriaceae</taxon>
        <taxon>Flavobacterium</taxon>
    </lineage>
</organism>
<dbReference type="PANTHER" id="PTHR48090">
    <property type="entry name" value="UNDECAPRENYL-PHOSPHATE 4-DEOXY-4-FORMAMIDO-L-ARABINOSE TRANSFERASE-RELATED"/>
    <property type="match status" value="1"/>
</dbReference>
<keyword evidence="3 9" id="KW-0808">Transferase</keyword>
<evidence type="ECO:0000256" key="4">
    <source>
        <dbReference type="ARBA" id="ARBA00022692"/>
    </source>
</evidence>
<dbReference type="Pfam" id="PF00535">
    <property type="entry name" value="Glycos_transf_2"/>
    <property type="match status" value="1"/>
</dbReference>
<dbReference type="RefSeq" id="WP_011963746.1">
    <property type="nucleotide sequence ID" value="NC_009613.3"/>
</dbReference>
<dbReference type="STRING" id="402612.FP1634"/>
<dbReference type="SUPFAM" id="SSF53448">
    <property type="entry name" value="Nucleotide-diphospho-sugar transferases"/>
    <property type="match status" value="1"/>
</dbReference>
<dbReference type="GO" id="GO:0005886">
    <property type="term" value="C:plasma membrane"/>
    <property type="evidence" value="ECO:0007669"/>
    <property type="project" value="TreeGrafter"/>
</dbReference>
<dbReference type="Proteomes" id="UP000006394">
    <property type="component" value="Chromosome"/>
</dbReference>
<dbReference type="InterPro" id="IPR029044">
    <property type="entry name" value="Nucleotide-diphossugar_trans"/>
</dbReference>
<dbReference type="GeneID" id="66552179"/>
<evidence type="ECO:0000256" key="3">
    <source>
        <dbReference type="ARBA" id="ARBA00022679"/>
    </source>
</evidence>
<gene>
    <name evidence="9" type="ordered locus">FP1634</name>
</gene>
<evidence type="ECO:0000313" key="10">
    <source>
        <dbReference type="Proteomes" id="UP000006394"/>
    </source>
</evidence>
<evidence type="ECO:0000256" key="1">
    <source>
        <dbReference type="ARBA" id="ARBA00004141"/>
    </source>
</evidence>
<evidence type="ECO:0000259" key="8">
    <source>
        <dbReference type="Pfam" id="PF00535"/>
    </source>
</evidence>
<keyword evidence="5 7" id="KW-1133">Transmembrane helix</keyword>
<dbReference type="EMBL" id="AM398681">
    <property type="protein sequence ID" value="CAL43701.1"/>
    <property type="molecule type" value="Genomic_DNA"/>
</dbReference>
<keyword evidence="6 7" id="KW-0472">Membrane</keyword>
<dbReference type="PATRIC" id="fig|402612.5.peg.1647"/>
<dbReference type="KEGG" id="fps:FP1634"/>
<dbReference type="InterPro" id="IPR001173">
    <property type="entry name" value="Glyco_trans_2-like"/>
</dbReference>
<feature type="transmembrane region" description="Helical" evidence="7">
    <location>
        <begin position="266"/>
        <end position="291"/>
    </location>
</feature>
<dbReference type="EC" id="2.4.1.-" evidence="9"/>